<dbReference type="CDD" id="cd09080">
    <property type="entry name" value="TDP2"/>
    <property type="match status" value="1"/>
</dbReference>
<keyword evidence="5" id="KW-0227">DNA damage</keyword>
<sequence>MRTSEEIYHRVKWDPRFDPARFVLGVTTRGGPVKRVPLAGFTPGGDIPWHRIVWIEADGVAVWDREQGLDLVGEVEAGLVRAPRMLPARFFQAGGVFSWGTEGTDGEWRTREDGRRSAGGPLRTLTWNTLWDRYDSDKVFTALRRPWLLEALERVDADVVALQEVEKPLLELLMRTPWVREKYALSTGKPRLDVADSGLLLLSRLPVREVGRHSLGPYKAVVAMTVETVSGPVVVATTHLSSDHSHRGDVRRRGQLGRLAEILAGLDCDVVLMGDFNDGGTLPTEVLGLRDAWAETHGAGDSTPTFDPVVNPLAAVSSLSGTPARLDRVLLRGPDLHVGTAELVGDLPRADGLYISDHYGIFAELYAEEAGSAGVGVKPTARTAVAWVPGEEVRKAVQPVRRERDPQVDRWPPHVNLLFGFVPEASFEDAAAGLRDAAGEVAPFTARLEGVQTFAHRQDATLWLDPAAAGAGPWRDMRRALESRFPQCRARAEGYTPHLTLGKVPLDEPVQVRLPVMKARVDELLLLSRRGDEPMRARASLSLGSGELRWLDPKGGPLPGEPPHDERPAEVLRRLREAVPEGVFEVTGSRRMGCELEGADLDLVVTVPEGTEVKRQVEGAFPEAHVTAVEGARVPGVRLRVAGLGVDLAVVRSGAESEEATKIARSAITDADEILAAVGERKAEFAALARAVKAWARARGLDSAPFGGLPGLAWAVLAARTVQEGGDFFATWAAWDWRHPIALRPDAPAAPDGSPLRILTPTAPVRSCTVQVGLDMLDLLARELFRAWELLDAGGDPWPELLAPPPMHRRHAAWVVLDVQDEAAGRARGRLRALLTLLEEAGARDVHAWPRPFESGGGRSRYAIGLGHDPLDAAELAEIAAHWTVPGVRVAWASGGEVPTLR</sequence>
<reference evidence="11 12" key="1">
    <citation type="journal article" date="2019" name="Int. J. Syst. Evol. Microbiol.">
        <title>The Global Catalogue of Microorganisms (GCM) 10K type strain sequencing project: providing services to taxonomists for standard genome sequencing and annotation.</title>
        <authorList>
            <consortium name="The Broad Institute Genomics Platform"/>
            <consortium name="The Broad Institute Genome Sequencing Center for Infectious Disease"/>
            <person name="Wu L."/>
            <person name="Ma J."/>
        </authorList>
    </citation>
    <scope>NUCLEOTIDE SEQUENCE [LARGE SCALE GENOMIC DNA]</scope>
    <source>
        <strain evidence="11 12">JCM 10696</strain>
    </source>
</reference>
<dbReference type="InterPro" id="IPR040459">
    <property type="entry name" value="MJ1316"/>
</dbReference>
<dbReference type="InterPro" id="IPR051547">
    <property type="entry name" value="TDP2-like"/>
</dbReference>
<dbReference type="InterPro" id="IPR043519">
    <property type="entry name" value="NT_sf"/>
</dbReference>
<evidence type="ECO:0000256" key="8">
    <source>
        <dbReference type="ARBA" id="ARBA00023204"/>
    </source>
</evidence>
<dbReference type="SUPFAM" id="SSF81631">
    <property type="entry name" value="PAP/OAS1 substrate-binding domain"/>
    <property type="match status" value="1"/>
</dbReference>
<evidence type="ECO:0000256" key="7">
    <source>
        <dbReference type="ARBA" id="ARBA00022842"/>
    </source>
</evidence>
<evidence type="ECO:0000313" key="11">
    <source>
        <dbReference type="EMBL" id="GAA0951797.1"/>
    </source>
</evidence>
<dbReference type="RefSeq" id="WP_344241430.1">
    <property type="nucleotide sequence ID" value="NZ_BAAAHH010000011.1"/>
</dbReference>
<evidence type="ECO:0000256" key="5">
    <source>
        <dbReference type="ARBA" id="ARBA00022763"/>
    </source>
</evidence>
<evidence type="ECO:0000256" key="2">
    <source>
        <dbReference type="ARBA" id="ARBA00001946"/>
    </source>
</evidence>
<accession>A0ABN1R5I8</accession>
<gene>
    <name evidence="11" type="ORF">GCM10009550_31820</name>
</gene>
<evidence type="ECO:0000256" key="1">
    <source>
        <dbReference type="ARBA" id="ARBA00001936"/>
    </source>
</evidence>
<evidence type="ECO:0000259" key="10">
    <source>
        <dbReference type="Pfam" id="PF04457"/>
    </source>
</evidence>
<keyword evidence="3" id="KW-0540">Nuclease</keyword>
<dbReference type="SUPFAM" id="SSF56219">
    <property type="entry name" value="DNase I-like"/>
    <property type="match status" value="1"/>
</dbReference>
<evidence type="ECO:0000259" key="9">
    <source>
        <dbReference type="Pfam" id="PF03372"/>
    </source>
</evidence>
<keyword evidence="12" id="KW-1185">Reference proteome</keyword>
<dbReference type="PANTHER" id="PTHR15822:SF4">
    <property type="entry name" value="TYROSYL-DNA PHOSPHODIESTERASE 2"/>
    <property type="match status" value="1"/>
</dbReference>
<dbReference type="SUPFAM" id="SSF81301">
    <property type="entry name" value="Nucleotidyltransferase"/>
    <property type="match status" value="1"/>
</dbReference>
<dbReference type="PANTHER" id="PTHR15822">
    <property type="entry name" value="TRAF AND TNF RECEPTOR-ASSOCIATED PROTEIN"/>
    <property type="match status" value="1"/>
</dbReference>
<evidence type="ECO:0000256" key="4">
    <source>
        <dbReference type="ARBA" id="ARBA00022723"/>
    </source>
</evidence>
<dbReference type="Proteomes" id="UP001500665">
    <property type="component" value="Unassembled WGS sequence"/>
</dbReference>
<feature type="domain" description="Endonuclease/exonuclease/phosphatase" evidence="9">
    <location>
        <begin position="125"/>
        <end position="358"/>
    </location>
</feature>
<dbReference type="InterPro" id="IPR005135">
    <property type="entry name" value="Endo/exonuclease/phosphatase"/>
</dbReference>
<dbReference type="InterPro" id="IPR036691">
    <property type="entry name" value="Endo/exonu/phosph_ase_sf"/>
</dbReference>
<dbReference type="Pfam" id="PF03372">
    <property type="entry name" value="Exo_endo_phos"/>
    <property type="match status" value="1"/>
</dbReference>
<dbReference type="Gene3D" id="1.10.1410.10">
    <property type="match status" value="1"/>
</dbReference>
<dbReference type="Pfam" id="PF04457">
    <property type="entry name" value="MJ1316"/>
    <property type="match status" value="1"/>
</dbReference>
<comment type="cofactor">
    <cofactor evidence="1">
        <name>Mn(2+)</name>
        <dbReference type="ChEBI" id="CHEBI:29035"/>
    </cofactor>
</comment>
<protein>
    <recommendedName>
        <fullName evidence="13">Polynucleotide adenylyltransferase</fullName>
    </recommendedName>
</protein>
<dbReference type="SUPFAM" id="SSF55144">
    <property type="entry name" value="LigT-like"/>
    <property type="match status" value="1"/>
</dbReference>
<evidence type="ECO:0000256" key="6">
    <source>
        <dbReference type="ARBA" id="ARBA00022801"/>
    </source>
</evidence>
<proteinExistence type="predicted"/>
<keyword evidence="4" id="KW-0479">Metal-binding</keyword>
<dbReference type="Gene3D" id="3.90.1140.10">
    <property type="entry name" value="Cyclic phosphodiesterase"/>
    <property type="match status" value="1"/>
</dbReference>
<evidence type="ECO:0000313" key="12">
    <source>
        <dbReference type="Proteomes" id="UP001500665"/>
    </source>
</evidence>
<name>A0ABN1R5I8_9ACTN</name>
<dbReference type="Pfam" id="PF13563">
    <property type="entry name" value="2_5_RNA_ligase2"/>
    <property type="match status" value="1"/>
</dbReference>
<dbReference type="InterPro" id="IPR009097">
    <property type="entry name" value="Cyclic_Pdiesterase"/>
</dbReference>
<evidence type="ECO:0000256" key="3">
    <source>
        <dbReference type="ARBA" id="ARBA00022722"/>
    </source>
</evidence>
<feature type="domain" description="MJ1316 RNA cyclic group end recognition" evidence="10">
    <location>
        <begin position="1"/>
        <end position="65"/>
    </location>
</feature>
<comment type="cofactor">
    <cofactor evidence="2">
        <name>Mg(2+)</name>
        <dbReference type="ChEBI" id="CHEBI:18420"/>
    </cofactor>
</comment>
<dbReference type="Gene3D" id="3.60.10.10">
    <property type="entry name" value="Endonuclease/exonuclease/phosphatase"/>
    <property type="match status" value="1"/>
</dbReference>
<dbReference type="EMBL" id="BAAAHH010000011">
    <property type="protein sequence ID" value="GAA0951797.1"/>
    <property type="molecule type" value="Genomic_DNA"/>
</dbReference>
<keyword evidence="7" id="KW-0460">Magnesium</keyword>
<keyword evidence="8" id="KW-0234">DNA repair</keyword>
<comment type="caution">
    <text evidence="11">The sequence shown here is derived from an EMBL/GenBank/DDBJ whole genome shotgun (WGS) entry which is preliminary data.</text>
</comment>
<organism evidence="11 12">
    <name type="scientific">Actinocorallia libanotica</name>
    <dbReference type="NCBI Taxonomy" id="46162"/>
    <lineage>
        <taxon>Bacteria</taxon>
        <taxon>Bacillati</taxon>
        <taxon>Actinomycetota</taxon>
        <taxon>Actinomycetes</taxon>
        <taxon>Streptosporangiales</taxon>
        <taxon>Thermomonosporaceae</taxon>
        <taxon>Actinocorallia</taxon>
    </lineage>
</organism>
<keyword evidence="6" id="KW-0378">Hydrolase</keyword>
<evidence type="ECO:0008006" key="13">
    <source>
        <dbReference type="Google" id="ProtNLM"/>
    </source>
</evidence>